<dbReference type="RefSeq" id="WP_089452202.1">
    <property type="nucleotide sequence ID" value="NZ_NKFA01000008.1"/>
</dbReference>
<reference evidence="2" key="1">
    <citation type="submission" date="2017-06" db="EMBL/GenBank/DDBJ databases">
        <authorList>
            <person name="LiPuma J."/>
            <person name="Spilker T."/>
        </authorList>
    </citation>
    <scope>NUCLEOTIDE SEQUENCE [LARGE SCALE GENOMIC DNA]</scope>
    <source>
        <strain evidence="2">AU17325</strain>
    </source>
</reference>
<protein>
    <recommendedName>
        <fullName evidence="3">DUF4054 domain-containing protein</fullName>
    </recommendedName>
</protein>
<proteinExistence type="predicted"/>
<dbReference type="OrthoDB" id="9116415at2"/>
<gene>
    <name evidence="1" type="ORF">CFB84_23370</name>
</gene>
<sequence>MAVSQAGYLQFLRSIVGVPVEALPDDSPFIALSYTIGVELTPRGYQCASAAVYELMVYYAATSFLYNNAIDQTGQNWFANIQKEYGLLSGFNGIIQSAADQGTSAATVVPDWVKRATLQELQWMKDPYGQKFLGYLQMMGSMWSLV</sequence>
<name>A0A228IIE9_9BURK</name>
<reference evidence="1 2" key="2">
    <citation type="submission" date="2017-08" db="EMBL/GenBank/DDBJ databases">
        <title>WGS of novel Burkholderia cepaca complex species.</title>
        <authorList>
            <person name="Lipuma J."/>
            <person name="Spilker T."/>
        </authorList>
    </citation>
    <scope>NUCLEOTIDE SEQUENCE [LARGE SCALE GENOMIC DNA]</scope>
    <source>
        <strain evidence="1 2">AU17325</strain>
    </source>
</reference>
<accession>A0A228IIE9</accession>
<organism evidence="1 2">
    <name type="scientific">Burkholderia aenigmatica</name>
    <dbReference type="NCBI Taxonomy" id="2015348"/>
    <lineage>
        <taxon>Bacteria</taxon>
        <taxon>Pseudomonadati</taxon>
        <taxon>Pseudomonadota</taxon>
        <taxon>Betaproteobacteria</taxon>
        <taxon>Burkholderiales</taxon>
        <taxon>Burkholderiaceae</taxon>
        <taxon>Burkholderia</taxon>
        <taxon>Burkholderia cepacia complex</taxon>
    </lineage>
</organism>
<dbReference type="AlphaFoldDB" id="A0A228IIE9"/>
<evidence type="ECO:0000313" key="2">
    <source>
        <dbReference type="Proteomes" id="UP000214600"/>
    </source>
</evidence>
<dbReference type="Proteomes" id="UP000214600">
    <property type="component" value="Unassembled WGS sequence"/>
</dbReference>
<comment type="caution">
    <text evidence="1">The sequence shown here is derived from an EMBL/GenBank/DDBJ whole genome shotgun (WGS) entry which is preliminary data.</text>
</comment>
<evidence type="ECO:0000313" key="1">
    <source>
        <dbReference type="EMBL" id="OXI42177.1"/>
    </source>
</evidence>
<evidence type="ECO:0008006" key="3">
    <source>
        <dbReference type="Google" id="ProtNLM"/>
    </source>
</evidence>
<dbReference type="EMBL" id="NKFA01000008">
    <property type="protein sequence ID" value="OXI42177.1"/>
    <property type="molecule type" value="Genomic_DNA"/>
</dbReference>